<protein>
    <submittedName>
        <fullName evidence="2">Uncharacterized protein</fullName>
    </submittedName>
</protein>
<sequence length="747" mass="82565">MPSAFAGSKRKRPSIVNEPSHSGILGMMSSALSVRASSESVPLIERAAHPIHQLQLPPLNKASAFYLEPLALQPTVESWMEVQVDRYLPVWHCVSAKPSEMLFPLSRRHSAIRFGCRGGKWATVLHHMRNCLHVFRVLLAVDRDLPTGKQRDNDEATVPNSTLISALPSSAPTGPQQNFPVRIWPHCPSLLNTPEGKPLTTRKGDNDVDEGSMRQKSRLTQTSFNENPTDSTRSKKKKTSRKEVDNLKSRKAANNFRSRGVRQRRGVGRGEVIDRVRQQLSTYDGPLARETGPVKVESVGIVVHVSPSDLPGICMVMDGERQVEEELMTTFSWEKVELSVEKDGASDSTREHSPPPLTSVETRGKERKSSALDNDGFWISRGSAGTRGKKRYSIDPESILADSEEVYATQNRCHTSNPPSSEPPLRPLHVEVLGLMAPGGGADGTPRGFRGLNLSLTHRPKLNSSKKMLWDDPQRNIPRIVKQRGLLPASLDTLLRKTISRDANKSEQQLFLEPVPEEQMVYGGTHLGVPKDNEGLLCPSSFGAPSLMTPLNDHGPLHSDVQQRGHSFLLHHHPTSGASCFGGLSPMKHPTGQPDVSRGVDGWGKGDSLRRDFFGGARPQLISEARRPAAARKGWTTLQGFLRFMGEVLRDPELHFAPPLRVPDVNPRMMEHPQERDNFNKVEGCRHPTECQQAHICPNSSQGGLCSGDSGGPFLGHPDPDLDAWVGINVRVEQWALSNRIQLRAQF</sequence>
<accession>A0A7R8W446</accession>
<dbReference type="EMBL" id="OB660099">
    <property type="protein sequence ID" value="CAD7222740.1"/>
    <property type="molecule type" value="Genomic_DNA"/>
</dbReference>
<evidence type="ECO:0000313" key="2">
    <source>
        <dbReference type="EMBL" id="CAD7222740.1"/>
    </source>
</evidence>
<feature type="region of interest" description="Disordered" evidence="1">
    <location>
        <begin position="342"/>
        <end position="371"/>
    </location>
</feature>
<name>A0A7R8W446_9CRUS</name>
<evidence type="ECO:0000256" key="1">
    <source>
        <dbReference type="SAM" id="MobiDB-lite"/>
    </source>
</evidence>
<dbReference type="AlphaFoldDB" id="A0A7R8W446"/>
<gene>
    <name evidence="2" type="ORF">CTOB1V02_LOCUS739</name>
</gene>
<organism evidence="2">
    <name type="scientific">Cyprideis torosa</name>
    <dbReference type="NCBI Taxonomy" id="163714"/>
    <lineage>
        <taxon>Eukaryota</taxon>
        <taxon>Metazoa</taxon>
        <taxon>Ecdysozoa</taxon>
        <taxon>Arthropoda</taxon>
        <taxon>Crustacea</taxon>
        <taxon>Oligostraca</taxon>
        <taxon>Ostracoda</taxon>
        <taxon>Podocopa</taxon>
        <taxon>Podocopida</taxon>
        <taxon>Cytherocopina</taxon>
        <taxon>Cytheroidea</taxon>
        <taxon>Cytherideidae</taxon>
        <taxon>Cyprideis</taxon>
    </lineage>
</organism>
<feature type="region of interest" description="Disordered" evidence="1">
    <location>
        <begin position="164"/>
        <end position="266"/>
    </location>
</feature>
<reference evidence="2" key="1">
    <citation type="submission" date="2020-11" db="EMBL/GenBank/DDBJ databases">
        <authorList>
            <person name="Tran Van P."/>
        </authorList>
    </citation>
    <scope>NUCLEOTIDE SEQUENCE</scope>
</reference>
<proteinExistence type="predicted"/>
<feature type="compositionally biased region" description="Polar residues" evidence="1">
    <location>
        <begin position="218"/>
        <end position="230"/>
    </location>
</feature>
<feature type="compositionally biased region" description="Basic and acidic residues" evidence="1">
    <location>
        <begin position="342"/>
        <end position="353"/>
    </location>
</feature>
<feature type="compositionally biased region" description="Polar residues" evidence="1">
    <location>
        <begin position="164"/>
        <end position="179"/>
    </location>
</feature>